<dbReference type="RefSeq" id="WP_186855917.1">
    <property type="nucleotide sequence ID" value="NZ_JACOOY010000011.1"/>
</dbReference>
<dbReference type="SUPFAM" id="SSF82549">
    <property type="entry name" value="DAK1/DegV-like"/>
    <property type="match status" value="1"/>
</dbReference>
<name>A0ABR7EWS5_9FIRM</name>
<dbReference type="SUPFAM" id="SSF101473">
    <property type="entry name" value="DhaL-like"/>
    <property type="match status" value="1"/>
</dbReference>
<dbReference type="SMART" id="SM01120">
    <property type="entry name" value="Dak2"/>
    <property type="match status" value="1"/>
</dbReference>
<evidence type="ECO:0000259" key="5">
    <source>
        <dbReference type="PROSITE" id="PS51480"/>
    </source>
</evidence>
<dbReference type="PANTHER" id="PTHR28629:SF4">
    <property type="entry name" value="TRIOKINASE_FMN CYCLASE"/>
    <property type="match status" value="1"/>
</dbReference>
<keyword evidence="4" id="KW-0067">ATP-binding</keyword>
<dbReference type="Gene3D" id="1.25.40.340">
    <property type="match status" value="1"/>
</dbReference>
<evidence type="ECO:0000256" key="3">
    <source>
        <dbReference type="ARBA" id="ARBA00022777"/>
    </source>
</evidence>
<dbReference type="InterPro" id="IPR004007">
    <property type="entry name" value="DhaL_dom"/>
</dbReference>
<dbReference type="GO" id="GO:0016301">
    <property type="term" value="F:kinase activity"/>
    <property type="evidence" value="ECO:0007669"/>
    <property type="project" value="UniProtKB-KW"/>
</dbReference>
<keyword evidence="1" id="KW-0808">Transferase</keyword>
<sequence length="588" mass="63607">MRKIINNAEHVVDEMMEGYISAYSRYYVKHPDVNGVILKQRRKDKVALVIGGGSGHEPMFSGFVGKGLADAAACGNIFASPDPNTIYQTAKAVEQGKGVLFVYGCYAGDNLNFDMGEEFLNDDGIQTAHVRVWDDVASAPQERIEDRRGIAGDVFVVKIAGAACDAGLELEEVVRVTEKARDNTRTIGVATAPAQLPGVEQPIFTLGEGEIEYGMGLHGERGVLRTTWEDADVLTEKMYKQILDDSDLKTGDEVCVLVNGLGSTTITELAIVFRKVKKLLDADGIKVYDTDLNNYCTSQEMGGFSITLFKLDEELKKYYDMPCYCPYYAKGELTGNTGEAAGGQTEDVQIKSEPEFDVNDVEAAEIVRSKAGILEELNAADARNMLLYIADKIIAKKPYLTEVDSAIGDGDHGIGMAGGMQKVKKKLSHMENEENVYALFEAAGKAMLLSMGGASGVIFGSLYLAGAKGMEAKKAIGAEELAHMEKKSLAAIQERGKAKVGDKTMVDALAPAVEAMEANSEKSLAEMLRAAEAAAKAGVENTKKYQAAFGRAKSLMERAIGYQDAGATSVWLIIQGMREFVEDICEEK</sequence>
<dbReference type="Gene3D" id="3.40.50.10440">
    <property type="entry name" value="Dihydroxyacetone kinase, domain 1"/>
    <property type="match status" value="1"/>
</dbReference>
<dbReference type="PANTHER" id="PTHR28629">
    <property type="entry name" value="TRIOKINASE/FMN CYCLASE"/>
    <property type="match status" value="1"/>
</dbReference>
<feature type="domain" description="DhaL" evidence="5">
    <location>
        <begin position="380"/>
        <end position="579"/>
    </location>
</feature>
<gene>
    <name evidence="7" type="primary">dhaL</name>
    <name evidence="7" type="ORF">H8S07_09155</name>
</gene>
<dbReference type="PROSITE" id="PS51480">
    <property type="entry name" value="DHAL"/>
    <property type="match status" value="1"/>
</dbReference>
<dbReference type="Gene3D" id="3.30.1180.20">
    <property type="entry name" value="Dihydroxyacetone kinase, domain 2"/>
    <property type="match status" value="1"/>
</dbReference>
<evidence type="ECO:0000259" key="6">
    <source>
        <dbReference type="PROSITE" id="PS51481"/>
    </source>
</evidence>
<organism evidence="7 8">
    <name type="scientific">Dorea hominis</name>
    <dbReference type="NCBI Taxonomy" id="2763040"/>
    <lineage>
        <taxon>Bacteria</taxon>
        <taxon>Bacillati</taxon>
        <taxon>Bacillota</taxon>
        <taxon>Clostridia</taxon>
        <taxon>Lachnospirales</taxon>
        <taxon>Lachnospiraceae</taxon>
        <taxon>Dorea</taxon>
    </lineage>
</organism>
<evidence type="ECO:0000256" key="2">
    <source>
        <dbReference type="ARBA" id="ARBA00022741"/>
    </source>
</evidence>
<proteinExistence type="predicted"/>
<dbReference type="EMBL" id="JACOOY010000011">
    <property type="protein sequence ID" value="MBC5665442.1"/>
    <property type="molecule type" value="Genomic_DNA"/>
</dbReference>
<accession>A0ABR7EWS5</accession>
<reference evidence="7 8" key="1">
    <citation type="submission" date="2020-08" db="EMBL/GenBank/DDBJ databases">
        <title>Genome public.</title>
        <authorList>
            <person name="Liu C."/>
            <person name="Sun Q."/>
        </authorList>
    </citation>
    <scope>NUCLEOTIDE SEQUENCE [LARGE SCALE GENOMIC DNA]</scope>
    <source>
        <strain evidence="7 8">NSJ-36</strain>
    </source>
</reference>
<evidence type="ECO:0000256" key="4">
    <source>
        <dbReference type="ARBA" id="ARBA00022840"/>
    </source>
</evidence>
<evidence type="ECO:0000313" key="8">
    <source>
        <dbReference type="Proteomes" id="UP000647235"/>
    </source>
</evidence>
<feature type="domain" description="DhaK" evidence="6">
    <location>
        <begin position="7"/>
        <end position="328"/>
    </location>
</feature>
<evidence type="ECO:0000256" key="1">
    <source>
        <dbReference type="ARBA" id="ARBA00022679"/>
    </source>
</evidence>
<dbReference type="Pfam" id="PF02733">
    <property type="entry name" value="Dak1"/>
    <property type="match status" value="1"/>
</dbReference>
<dbReference type="InterPro" id="IPR036117">
    <property type="entry name" value="DhaL_dom_sf"/>
</dbReference>
<dbReference type="InterPro" id="IPR012737">
    <property type="entry name" value="DhaK_L_YcgS"/>
</dbReference>
<dbReference type="InterPro" id="IPR004006">
    <property type="entry name" value="DhaK_dom"/>
</dbReference>
<comment type="caution">
    <text evidence="7">The sequence shown here is derived from an EMBL/GenBank/DDBJ whole genome shotgun (WGS) entry which is preliminary data.</text>
</comment>
<dbReference type="PROSITE" id="PS51481">
    <property type="entry name" value="DHAK"/>
    <property type="match status" value="1"/>
</dbReference>
<dbReference type="InterPro" id="IPR050861">
    <property type="entry name" value="Dihydroxyacetone_Kinase"/>
</dbReference>
<dbReference type="NCBIfam" id="NF011049">
    <property type="entry name" value="PRK14479.1"/>
    <property type="match status" value="1"/>
</dbReference>
<keyword evidence="8" id="KW-1185">Reference proteome</keyword>
<evidence type="ECO:0000313" key="7">
    <source>
        <dbReference type="EMBL" id="MBC5665442.1"/>
    </source>
</evidence>
<dbReference type="Proteomes" id="UP000647235">
    <property type="component" value="Unassembled WGS sequence"/>
</dbReference>
<keyword evidence="2" id="KW-0547">Nucleotide-binding</keyword>
<keyword evidence="3 7" id="KW-0418">Kinase</keyword>
<dbReference type="NCBIfam" id="TIGR02365">
    <property type="entry name" value="dha_L_ycgS"/>
    <property type="match status" value="1"/>
</dbReference>
<dbReference type="Pfam" id="PF02734">
    <property type="entry name" value="Dak2"/>
    <property type="match status" value="1"/>
</dbReference>
<protein>
    <submittedName>
        <fullName evidence="7">Dihydroxyacetone kinase subunit L</fullName>
    </submittedName>
</protein>